<sequence>MAISVVDDHSVRLLFCPIVRDAYVQLGIEPEFVVMVSGRALVESARGNLDAELVRSEVTGQAQAELVKVPTSLGVVRGRLYCRVGLPCSLRVLANRNTQVGLITGDNAMSRFLSQQAARAVWVPTVDALQGMFKRKRIDYALGLEHATGFHTGPLEDVRVAPTPWYEGEVFHYVHQRHRELIEPLSAALAHSIDTVGFVRNGPEGVLDLCQ</sequence>
<comment type="caution">
    <text evidence="1">The sequence shown here is derived from an EMBL/GenBank/DDBJ whole genome shotgun (WGS) entry which is preliminary data.</text>
</comment>
<name>A0ABS8G4A1_9ALTE</name>
<accession>A0ABS8G4A1</accession>
<keyword evidence="2" id="KW-1185">Reference proteome</keyword>
<organism evidence="1 2">
    <name type="scientific">Fluctibacter halophilus</name>
    <dbReference type="NCBI Taxonomy" id="226011"/>
    <lineage>
        <taxon>Bacteria</taxon>
        <taxon>Pseudomonadati</taxon>
        <taxon>Pseudomonadota</taxon>
        <taxon>Gammaproteobacteria</taxon>
        <taxon>Alteromonadales</taxon>
        <taxon>Alteromonadaceae</taxon>
        <taxon>Fluctibacter</taxon>
    </lineage>
</organism>
<reference evidence="1 2" key="1">
    <citation type="submission" date="2021-10" db="EMBL/GenBank/DDBJ databases">
        <title>Draft genome of Aestuariibacter halophilus JC2043.</title>
        <authorList>
            <person name="Emsley S.A."/>
            <person name="Pfannmuller K.M."/>
            <person name="Ushijima B."/>
            <person name="Saw J.H."/>
            <person name="Videau P."/>
        </authorList>
    </citation>
    <scope>NUCLEOTIDE SEQUENCE [LARGE SCALE GENOMIC DNA]</scope>
    <source>
        <strain evidence="1 2">JC2043</strain>
    </source>
</reference>
<protein>
    <submittedName>
        <fullName evidence="1">Uncharacterized protein</fullName>
    </submittedName>
</protein>
<dbReference type="Proteomes" id="UP001520878">
    <property type="component" value="Unassembled WGS sequence"/>
</dbReference>
<gene>
    <name evidence="1" type="ORF">LJ739_03540</name>
</gene>
<proteinExistence type="predicted"/>
<evidence type="ECO:0000313" key="2">
    <source>
        <dbReference type="Proteomes" id="UP001520878"/>
    </source>
</evidence>
<dbReference type="SUPFAM" id="SSF53850">
    <property type="entry name" value="Periplasmic binding protein-like II"/>
    <property type="match status" value="1"/>
</dbReference>
<evidence type="ECO:0000313" key="1">
    <source>
        <dbReference type="EMBL" id="MCC2615308.1"/>
    </source>
</evidence>
<dbReference type="EMBL" id="JAJEWP010000001">
    <property type="protein sequence ID" value="MCC2615308.1"/>
    <property type="molecule type" value="Genomic_DNA"/>
</dbReference>